<proteinExistence type="inferred from homology"/>
<evidence type="ECO:0000259" key="8">
    <source>
        <dbReference type="Pfam" id="PF00296"/>
    </source>
</evidence>
<feature type="region of interest" description="Disordered" evidence="7">
    <location>
        <begin position="437"/>
        <end position="457"/>
    </location>
</feature>
<sequence>MSRPIRLNAFAMNCVGHLAPGLWAHPRDQSHRYRELTYWMDLARLLEQGLFDALFLADVNGIYDVYGGKPDTAIRNAVQVPVNDPLQIVPAMAAVTRHLGFGITCSTASEHPFPFARRMSTLDHLTGGRAAWNIVTSFLASGAKSLGQDRLTAHDDRYAYADDYLDVCYKLWEESWADGAVIADKARGIYADPALVRPVQHQGPHFTVEGIHLSEPSPQRTPVLFQAGASGRGRLFAATHAECVFIGGPSRTVLKGYVKAIREQAAALGRDPRDLVIYNLHTVILGRTEREAREKLEDYRAHASLEAGLALLSGWTGIDLSQYDPDDPFRRIHTEAGQSAIDSFTSADPNKVWTIRELAQWAALGGRGPVSVGTAASVADELQAWAAETGVDGFNLAFAVMPETFTDVIEHLIPELQRRGVYQTAYAEGTLRQKLFGRGDRLRSPHPAAGHRQALSA</sequence>
<dbReference type="FunFam" id="3.20.20.30:FF:000008">
    <property type="entry name" value="Xenobiotic compound monooxygenase A subunit"/>
    <property type="match status" value="1"/>
</dbReference>
<evidence type="ECO:0000256" key="2">
    <source>
        <dbReference type="ARBA" id="ARBA00022643"/>
    </source>
</evidence>
<keyword evidence="2 6" id="KW-0288">FMN</keyword>
<dbReference type="SUPFAM" id="SSF51679">
    <property type="entry name" value="Bacterial luciferase-like"/>
    <property type="match status" value="1"/>
</dbReference>
<comment type="similarity">
    <text evidence="5">Belongs to the NtaA/SnaA/DszA monooxygenase family.</text>
</comment>
<feature type="binding site" evidence="6">
    <location>
        <position position="158"/>
    </location>
    <ligand>
        <name>FMN</name>
        <dbReference type="ChEBI" id="CHEBI:58210"/>
    </ligand>
</feature>
<accession>A0A317DSZ9</accession>
<dbReference type="GO" id="GO:0004497">
    <property type="term" value="F:monooxygenase activity"/>
    <property type="evidence" value="ECO:0007669"/>
    <property type="project" value="UniProtKB-KW"/>
</dbReference>
<keyword evidence="3" id="KW-0560">Oxidoreductase</keyword>
<protein>
    <submittedName>
        <fullName evidence="9">5,10-methylene tetrahydromethanopterin reductase</fullName>
    </submittedName>
</protein>
<evidence type="ECO:0000313" key="10">
    <source>
        <dbReference type="Proteomes" id="UP000246077"/>
    </source>
</evidence>
<dbReference type="AlphaFoldDB" id="A0A317DSZ9"/>
<dbReference type="Gene3D" id="3.20.20.30">
    <property type="entry name" value="Luciferase-like domain"/>
    <property type="match status" value="1"/>
</dbReference>
<feature type="domain" description="Luciferase-like" evidence="8">
    <location>
        <begin position="27"/>
        <end position="392"/>
    </location>
</feature>
<dbReference type="NCBIfam" id="TIGR03860">
    <property type="entry name" value="FMN_nitrolo"/>
    <property type="match status" value="1"/>
</dbReference>
<feature type="binding site" evidence="6">
    <location>
        <position position="104"/>
    </location>
    <ligand>
        <name>FMN</name>
        <dbReference type="ChEBI" id="CHEBI:58210"/>
    </ligand>
</feature>
<feature type="binding site" evidence="6">
    <location>
        <position position="58"/>
    </location>
    <ligand>
        <name>FMN</name>
        <dbReference type="ChEBI" id="CHEBI:58210"/>
    </ligand>
</feature>
<dbReference type="InterPro" id="IPR051260">
    <property type="entry name" value="Diverse_substr_monoxygenases"/>
</dbReference>
<evidence type="ECO:0000256" key="3">
    <source>
        <dbReference type="ARBA" id="ARBA00023002"/>
    </source>
</evidence>
<dbReference type="Proteomes" id="UP000246077">
    <property type="component" value="Unassembled WGS sequence"/>
</dbReference>
<keyword evidence="10" id="KW-1185">Reference proteome</keyword>
<gene>
    <name evidence="9" type="ORF">DKG75_21955</name>
</gene>
<dbReference type="InterPro" id="IPR011251">
    <property type="entry name" value="Luciferase-like_dom"/>
</dbReference>
<dbReference type="PIRSF" id="PIRSF000337">
    <property type="entry name" value="NTA_MOA"/>
    <property type="match status" value="1"/>
</dbReference>
<reference evidence="10" key="1">
    <citation type="submission" date="2018-05" db="EMBL/GenBank/DDBJ databases">
        <title>Zavarzinia sp. HR-AS.</title>
        <authorList>
            <person name="Lee Y."/>
            <person name="Jeon C.O."/>
        </authorList>
    </citation>
    <scope>NUCLEOTIDE SEQUENCE [LARGE SCALE GENOMIC DNA]</scope>
    <source>
        <strain evidence="10">DSM 1231</strain>
    </source>
</reference>
<comment type="caution">
    <text evidence="9">The sequence shown here is derived from an EMBL/GenBank/DDBJ whole genome shotgun (WGS) entry which is preliminary data.</text>
</comment>
<evidence type="ECO:0000256" key="1">
    <source>
        <dbReference type="ARBA" id="ARBA00022630"/>
    </source>
</evidence>
<evidence type="ECO:0000256" key="7">
    <source>
        <dbReference type="SAM" id="MobiDB-lite"/>
    </source>
</evidence>
<dbReference type="Pfam" id="PF00296">
    <property type="entry name" value="Bac_luciferase"/>
    <property type="match status" value="1"/>
</dbReference>
<evidence type="ECO:0000256" key="4">
    <source>
        <dbReference type="ARBA" id="ARBA00023033"/>
    </source>
</evidence>
<dbReference type="RefSeq" id="WP_109923337.1">
    <property type="nucleotide sequence ID" value="NZ_QGLF01000008.1"/>
</dbReference>
<dbReference type="PANTHER" id="PTHR30011">
    <property type="entry name" value="ALKANESULFONATE MONOOXYGENASE-RELATED"/>
    <property type="match status" value="1"/>
</dbReference>
<evidence type="ECO:0000256" key="6">
    <source>
        <dbReference type="PIRSR" id="PIRSR000337-1"/>
    </source>
</evidence>
<keyword evidence="1 6" id="KW-0285">Flavoprotein</keyword>
<dbReference type="OrthoDB" id="6752030at2"/>
<keyword evidence="4" id="KW-0503">Monooxygenase</keyword>
<dbReference type="EMBL" id="QGLF01000008">
    <property type="protein sequence ID" value="PWR17808.1"/>
    <property type="molecule type" value="Genomic_DNA"/>
</dbReference>
<feature type="binding site" evidence="6">
    <location>
        <position position="154"/>
    </location>
    <ligand>
        <name>FMN</name>
        <dbReference type="ChEBI" id="CHEBI:58210"/>
    </ligand>
</feature>
<name>A0A317DSZ9_9PROT</name>
<dbReference type="PANTHER" id="PTHR30011:SF16">
    <property type="entry name" value="C2H2 FINGER DOMAIN TRANSCRIPTION FACTOR (EUROFUNG)-RELATED"/>
    <property type="match status" value="1"/>
</dbReference>
<evidence type="ECO:0000313" key="9">
    <source>
        <dbReference type="EMBL" id="PWR17808.1"/>
    </source>
</evidence>
<organism evidence="9 10">
    <name type="scientific">Zavarzinia compransoris</name>
    <dbReference type="NCBI Taxonomy" id="1264899"/>
    <lineage>
        <taxon>Bacteria</taxon>
        <taxon>Pseudomonadati</taxon>
        <taxon>Pseudomonadota</taxon>
        <taxon>Alphaproteobacteria</taxon>
        <taxon>Rhodospirillales</taxon>
        <taxon>Zavarziniaceae</taxon>
        <taxon>Zavarzinia</taxon>
    </lineage>
</organism>
<dbReference type="InterPro" id="IPR016215">
    <property type="entry name" value="NTA_MOA"/>
</dbReference>
<dbReference type="GO" id="GO:0016705">
    <property type="term" value="F:oxidoreductase activity, acting on paired donors, with incorporation or reduction of molecular oxygen"/>
    <property type="evidence" value="ECO:0007669"/>
    <property type="project" value="InterPro"/>
</dbReference>
<evidence type="ECO:0000256" key="5">
    <source>
        <dbReference type="ARBA" id="ARBA00033748"/>
    </source>
</evidence>
<dbReference type="InterPro" id="IPR036661">
    <property type="entry name" value="Luciferase-like_sf"/>
</dbReference>
<feature type="binding site" evidence="6">
    <location>
        <position position="230"/>
    </location>
    <ligand>
        <name>FMN</name>
        <dbReference type="ChEBI" id="CHEBI:58210"/>
    </ligand>
</feature>